<dbReference type="InterPro" id="IPR046982">
    <property type="entry name" value="BIN3/RVS161-like"/>
</dbReference>
<reference evidence="2 3" key="1">
    <citation type="journal article" date="2011" name="Proc. Natl. Acad. Sci. U.S.A.">
        <title>Evolutionary erosion of yeast sex chromosomes by mating-type switching accidents.</title>
        <authorList>
            <person name="Gordon J.L."/>
            <person name="Armisen D."/>
            <person name="Proux-Wera E."/>
            <person name="Oheigeartaigh S.S."/>
            <person name="Byrne K.P."/>
            <person name="Wolfe K.H."/>
        </authorList>
    </citation>
    <scope>NUCLEOTIDE SEQUENCE [LARGE SCALE GENOMIC DNA]</scope>
    <source>
        <strain evidence="3">ATCC 10662 / CBS 1146 / NBRC 0425 / NCYC 2629 / NRRL Y-866</strain>
    </source>
</reference>
<feature type="domain" description="BAR" evidence="1">
    <location>
        <begin position="37"/>
        <end position="276"/>
    </location>
</feature>
<dbReference type="InterPro" id="IPR004148">
    <property type="entry name" value="BAR_dom"/>
</dbReference>
<evidence type="ECO:0000259" key="1">
    <source>
        <dbReference type="Pfam" id="PF03114"/>
    </source>
</evidence>
<dbReference type="GO" id="GO:0006897">
    <property type="term" value="P:endocytosis"/>
    <property type="evidence" value="ECO:0007669"/>
    <property type="project" value="InterPro"/>
</dbReference>
<dbReference type="SUPFAM" id="SSF103657">
    <property type="entry name" value="BAR/IMD domain-like"/>
    <property type="match status" value="1"/>
</dbReference>
<dbReference type="GO" id="GO:0030479">
    <property type="term" value="C:actin cortical patch"/>
    <property type="evidence" value="ECO:0007669"/>
    <property type="project" value="TreeGrafter"/>
</dbReference>
<dbReference type="InterPro" id="IPR027267">
    <property type="entry name" value="AH/BAR_dom_sf"/>
</dbReference>
<sequence>MVPKMYGSPIQEPISGKVKSSQTSRALVRTRKIGSQKVDPKFNELQSKFRTIYANIEALYHSCEDYKTSVRSFFYNSINLIELFRLILEDATEDSHDCLTPGSALESSPIPMCEERQRTTEILEYFYATSGLPSNQRDFCISKLSKQMYAIARRLDEDFKFFDHGVQTPLKTVYQVCSNISRLITARNNASSEYMGMKERIAEYEYMMQNSHSRDNHNFERLEYDEELKDARAKFEILNQLLKNNLEIFTELISKFMKEWFMVYYYSTLRITYALYHFSWTSPEFKKIALKGLTSPHHELISNSHILAQFHAQNDVVTREVEKLNIVDFDRFYKTSVETIDRIFMESFF</sequence>
<proteinExistence type="predicted"/>
<protein>
    <recommendedName>
        <fullName evidence="1">BAR domain-containing protein</fullName>
    </recommendedName>
</protein>
<dbReference type="GO" id="GO:0051666">
    <property type="term" value="P:actin cortical patch localization"/>
    <property type="evidence" value="ECO:0007669"/>
    <property type="project" value="InterPro"/>
</dbReference>
<dbReference type="GO" id="GO:0008289">
    <property type="term" value="F:lipid binding"/>
    <property type="evidence" value="ECO:0007669"/>
    <property type="project" value="TreeGrafter"/>
</dbReference>
<dbReference type="Proteomes" id="UP000005627">
    <property type="component" value="Chromosome 4"/>
</dbReference>
<evidence type="ECO:0000313" key="3">
    <source>
        <dbReference type="Proteomes" id="UP000005627"/>
    </source>
</evidence>
<dbReference type="HOGENOM" id="CLU_853119_0_0_1"/>
<dbReference type="eggNOG" id="ENOG502S41W">
    <property type="taxonomic scope" value="Eukaryota"/>
</dbReference>
<dbReference type="GO" id="GO:0097320">
    <property type="term" value="P:plasma membrane tubulation"/>
    <property type="evidence" value="ECO:0007669"/>
    <property type="project" value="TreeGrafter"/>
</dbReference>
<dbReference type="PANTHER" id="PTHR47174">
    <property type="entry name" value="BRIDGING INTEGRATOR 3"/>
    <property type="match status" value="1"/>
</dbReference>
<dbReference type="EMBL" id="HE616745">
    <property type="protein sequence ID" value="CCE91667.1"/>
    <property type="molecule type" value="Genomic_DNA"/>
</dbReference>
<dbReference type="Pfam" id="PF03114">
    <property type="entry name" value="BAR"/>
    <property type="match status" value="1"/>
</dbReference>
<dbReference type="STRING" id="1076872.G8ZSS3"/>
<evidence type="ECO:0000313" key="2">
    <source>
        <dbReference type="EMBL" id="CCE91667.1"/>
    </source>
</evidence>
<name>G8ZSS3_TORDE</name>
<dbReference type="RefSeq" id="XP_003680878.1">
    <property type="nucleotide sequence ID" value="XM_003680830.1"/>
</dbReference>
<dbReference type="AlphaFoldDB" id="G8ZSS3"/>
<dbReference type="GO" id="GO:1990528">
    <property type="term" value="C:Rvs161p-Rvs167p complex"/>
    <property type="evidence" value="ECO:0007669"/>
    <property type="project" value="TreeGrafter"/>
</dbReference>
<dbReference type="GO" id="GO:0031097">
    <property type="term" value="C:medial cortex"/>
    <property type="evidence" value="ECO:0007669"/>
    <property type="project" value="TreeGrafter"/>
</dbReference>
<accession>G8ZSS3</accession>
<dbReference type="GO" id="GO:0043332">
    <property type="term" value="C:mating projection tip"/>
    <property type="evidence" value="ECO:0007669"/>
    <property type="project" value="TreeGrafter"/>
</dbReference>
<dbReference type="PANTHER" id="PTHR47174:SF1">
    <property type="entry name" value="REDUCED VIABILITY UPON STARVATION PROTEIN 167"/>
    <property type="match status" value="1"/>
</dbReference>
<dbReference type="Gene3D" id="1.20.1270.60">
    <property type="entry name" value="Arfaptin homology (AH) domain/BAR domain"/>
    <property type="match status" value="1"/>
</dbReference>
<dbReference type="GeneID" id="11502102"/>
<dbReference type="InParanoid" id="G8ZSS3"/>
<gene>
    <name evidence="2" type="primary">TDEL0D00830</name>
    <name evidence="2" type="ORF">TDEL_0D00830</name>
</gene>
<organism evidence="2 3">
    <name type="scientific">Torulaspora delbrueckii</name>
    <name type="common">Yeast</name>
    <name type="synonym">Candida colliculosa</name>
    <dbReference type="NCBI Taxonomy" id="4950"/>
    <lineage>
        <taxon>Eukaryota</taxon>
        <taxon>Fungi</taxon>
        <taxon>Dikarya</taxon>
        <taxon>Ascomycota</taxon>
        <taxon>Saccharomycotina</taxon>
        <taxon>Saccharomycetes</taxon>
        <taxon>Saccharomycetales</taxon>
        <taxon>Saccharomycetaceae</taxon>
        <taxon>Torulaspora</taxon>
    </lineage>
</organism>
<dbReference type="KEGG" id="tdl:TDEL_0D00830"/>
<keyword evidence="3" id="KW-1185">Reference proteome</keyword>
<dbReference type="OrthoDB" id="4062681at2759"/>